<feature type="compositionally biased region" description="Low complexity" evidence="11">
    <location>
        <begin position="135"/>
        <end position="149"/>
    </location>
</feature>
<dbReference type="GO" id="GO:0006465">
    <property type="term" value="P:signal peptide processing"/>
    <property type="evidence" value="ECO:0007669"/>
    <property type="project" value="InterPro"/>
</dbReference>
<evidence type="ECO:0000256" key="3">
    <source>
        <dbReference type="ARBA" id="ARBA00022692"/>
    </source>
</evidence>
<dbReference type="InterPro" id="IPR007653">
    <property type="entry name" value="SPC3"/>
</dbReference>
<sequence>MTVAFVVSGFIAVSVLLFPQTPSATVSIRNTQVIRGRPNYYSPKREEYAIIKFDLDADLTSLFTWNTKQLFVWVAAEYSGNATGIPASEAVIWDLIIESDSAKNAPKWGELVAPITPYLPAKVVSTLGLPKPSRRSSTSTSSRSRSSSKAKSKEPAKKPRDWTKPDPDAKPGLLQLRNVKPKYQITDISGSLAERQDVMLKVGWNIQPWVGGMQWSWTTEFVAPLDGTSYKSQKGLLSGGLWRWRPMNGGVSELFELPALPGKKKVVPAAEETIISHGEMPKAGKAKNVIDI</sequence>
<keyword evidence="7" id="KW-0472">Membrane</keyword>
<dbReference type="OrthoDB" id="10261524at2759"/>
<dbReference type="AlphaFoldDB" id="A0A8H3IBZ4"/>
<evidence type="ECO:0000256" key="8">
    <source>
        <dbReference type="ARBA" id="ARBA00029556"/>
    </source>
</evidence>
<proteinExistence type="inferred from homology"/>
<dbReference type="Pfam" id="PF04573">
    <property type="entry name" value="SPC22"/>
    <property type="match status" value="2"/>
</dbReference>
<keyword evidence="12" id="KW-0732">Signal</keyword>
<feature type="chain" id="PRO_5034156021" description="Signal peptidase complex subunit 3" evidence="12">
    <location>
        <begin position="25"/>
        <end position="292"/>
    </location>
</feature>
<comment type="caution">
    <text evidence="13">The sequence shown here is derived from an EMBL/GenBank/DDBJ whole genome shotgun (WGS) entry which is preliminary data.</text>
</comment>
<evidence type="ECO:0000256" key="9">
    <source>
        <dbReference type="ARBA" id="ARBA00033146"/>
    </source>
</evidence>
<dbReference type="GO" id="GO:0045047">
    <property type="term" value="P:protein targeting to ER"/>
    <property type="evidence" value="ECO:0007669"/>
    <property type="project" value="TreeGrafter"/>
</dbReference>
<keyword evidence="4" id="KW-0256">Endoplasmic reticulum</keyword>
<dbReference type="EMBL" id="CAJPDQ010000004">
    <property type="protein sequence ID" value="CAF9907959.1"/>
    <property type="molecule type" value="Genomic_DNA"/>
</dbReference>
<evidence type="ECO:0000256" key="6">
    <source>
        <dbReference type="ARBA" id="ARBA00022989"/>
    </source>
</evidence>
<evidence type="ECO:0000256" key="5">
    <source>
        <dbReference type="ARBA" id="ARBA00022968"/>
    </source>
</evidence>
<keyword evidence="14" id="KW-1185">Reference proteome</keyword>
<evidence type="ECO:0000256" key="2">
    <source>
        <dbReference type="ARBA" id="ARBA00009289"/>
    </source>
</evidence>
<organism evidence="13 14">
    <name type="scientific">Gomphillus americanus</name>
    <dbReference type="NCBI Taxonomy" id="1940652"/>
    <lineage>
        <taxon>Eukaryota</taxon>
        <taxon>Fungi</taxon>
        <taxon>Dikarya</taxon>
        <taxon>Ascomycota</taxon>
        <taxon>Pezizomycotina</taxon>
        <taxon>Lecanoromycetes</taxon>
        <taxon>OSLEUM clade</taxon>
        <taxon>Ostropomycetidae</taxon>
        <taxon>Ostropales</taxon>
        <taxon>Graphidaceae</taxon>
        <taxon>Gomphilloideae</taxon>
        <taxon>Gomphillus</taxon>
    </lineage>
</organism>
<comment type="similarity">
    <text evidence="2">Belongs to the SPCS3 family.</text>
</comment>
<protein>
    <recommendedName>
        <fullName evidence="8">Signal peptidase complex subunit 3</fullName>
    </recommendedName>
    <alternativeName>
        <fullName evidence="9">Microsomal signal peptidase subunit 3</fullName>
    </alternativeName>
</protein>
<evidence type="ECO:0000313" key="14">
    <source>
        <dbReference type="Proteomes" id="UP000664169"/>
    </source>
</evidence>
<feature type="region of interest" description="Disordered" evidence="11">
    <location>
        <begin position="129"/>
        <end position="175"/>
    </location>
</feature>
<accession>A0A8H3IBZ4</accession>
<evidence type="ECO:0000256" key="10">
    <source>
        <dbReference type="ARBA" id="ARBA00045670"/>
    </source>
</evidence>
<feature type="compositionally biased region" description="Basic and acidic residues" evidence="11">
    <location>
        <begin position="151"/>
        <end position="169"/>
    </location>
</feature>
<comment type="function">
    <text evidence="10">Essential component of the signal peptidase complex (SPC) which catalyzes the cleavage of N-terminal signal sequences from nascent proteins as they are translocated into the lumen of the endoplasmic reticulum. Essential for the SPC catalytic activity, possibly by stabilizing and positioning the active center of the complex close to the lumenal surface. Essential for viability.</text>
</comment>
<dbReference type="GO" id="GO:0005787">
    <property type="term" value="C:signal peptidase complex"/>
    <property type="evidence" value="ECO:0007669"/>
    <property type="project" value="InterPro"/>
</dbReference>
<dbReference type="PANTHER" id="PTHR12804:SF0">
    <property type="entry name" value="SIGNAL PEPTIDASE COMPLEX SUBUNIT 3"/>
    <property type="match status" value="1"/>
</dbReference>
<evidence type="ECO:0000256" key="1">
    <source>
        <dbReference type="ARBA" id="ARBA00004648"/>
    </source>
</evidence>
<evidence type="ECO:0000256" key="4">
    <source>
        <dbReference type="ARBA" id="ARBA00022824"/>
    </source>
</evidence>
<comment type="subcellular location">
    <subcellularLocation>
        <location evidence="1">Endoplasmic reticulum membrane</location>
        <topology evidence="1">Single-pass type II membrane protein</topology>
    </subcellularLocation>
</comment>
<evidence type="ECO:0000256" key="11">
    <source>
        <dbReference type="SAM" id="MobiDB-lite"/>
    </source>
</evidence>
<evidence type="ECO:0000313" key="13">
    <source>
        <dbReference type="EMBL" id="CAF9907959.1"/>
    </source>
</evidence>
<reference evidence="13" key="1">
    <citation type="submission" date="2021-03" db="EMBL/GenBank/DDBJ databases">
        <authorList>
            <person name="Tagirdzhanova G."/>
        </authorList>
    </citation>
    <scope>NUCLEOTIDE SEQUENCE</scope>
</reference>
<evidence type="ECO:0000256" key="7">
    <source>
        <dbReference type="ARBA" id="ARBA00023136"/>
    </source>
</evidence>
<dbReference type="PANTHER" id="PTHR12804">
    <property type="entry name" value="MICROSOMAL SIGNAL PEPTIDASE 23 KD SUBUNIT SPC22/23"/>
    <property type="match status" value="1"/>
</dbReference>
<name>A0A8H3IBZ4_9LECA</name>
<keyword evidence="3" id="KW-0812">Transmembrane</keyword>
<dbReference type="Proteomes" id="UP000664169">
    <property type="component" value="Unassembled WGS sequence"/>
</dbReference>
<evidence type="ECO:0000256" key="12">
    <source>
        <dbReference type="SAM" id="SignalP"/>
    </source>
</evidence>
<keyword evidence="6" id="KW-1133">Transmembrane helix</keyword>
<keyword evidence="5" id="KW-0735">Signal-anchor</keyword>
<gene>
    <name evidence="13" type="ORF">GOMPHAMPRED_006032</name>
</gene>
<feature type="signal peptide" evidence="12">
    <location>
        <begin position="1"/>
        <end position="24"/>
    </location>
</feature>